<accession>A0A833PBD7</accession>
<comment type="similarity">
    <text evidence="1">Belongs to the type-I restriction system S methylase family.</text>
</comment>
<dbReference type="GO" id="GO:0009307">
    <property type="term" value="P:DNA restriction-modification system"/>
    <property type="evidence" value="ECO:0007669"/>
    <property type="project" value="UniProtKB-KW"/>
</dbReference>
<comment type="caution">
    <text evidence="5">The sequence shown here is derived from an EMBL/GenBank/DDBJ whole genome shotgun (WGS) entry which is preliminary data.</text>
</comment>
<dbReference type="Gene3D" id="3.90.220.20">
    <property type="entry name" value="DNA methylase specificity domains"/>
    <property type="match status" value="1"/>
</dbReference>
<feature type="domain" description="Type I restriction modification DNA specificity" evidence="4">
    <location>
        <begin position="52"/>
        <end position="204"/>
    </location>
</feature>
<reference evidence="6" key="1">
    <citation type="journal article" date="2020" name="MBio">
        <title>Horizontal gene transfer to a defensive symbiont with a reduced genome amongst a multipartite beetle microbiome.</title>
        <authorList>
            <person name="Waterworth S.C."/>
            <person name="Florez L.V."/>
            <person name="Rees E.R."/>
            <person name="Hertweck C."/>
            <person name="Kaltenpoth M."/>
            <person name="Kwan J.C."/>
        </authorList>
    </citation>
    <scope>NUCLEOTIDE SEQUENCE [LARGE SCALE GENOMIC DNA]</scope>
</reference>
<protein>
    <submittedName>
        <fullName evidence="5">Restriction enzyme BgcI subunit beta</fullName>
    </submittedName>
</protein>
<dbReference type="Pfam" id="PF01420">
    <property type="entry name" value="Methylase_S"/>
    <property type="match status" value="1"/>
</dbReference>
<organism evidence="5 6">
    <name type="scientific">Acinetobacter bereziniae</name>
    <name type="common">Acinetobacter genomosp. 10</name>
    <dbReference type="NCBI Taxonomy" id="106648"/>
    <lineage>
        <taxon>Bacteria</taxon>
        <taxon>Pseudomonadati</taxon>
        <taxon>Pseudomonadota</taxon>
        <taxon>Gammaproteobacteria</taxon>
        <taxon>Moraxellales</taxon>
        <taxon>Moraxellaceae</taxon>
        <taxon>Acinetobacter</taxon>
    </lineage>
</organism>
<sequence>MLPSTQEGQPDWEFMENYSKQSFKKQNEIYIGYCQNELNKIEYKEIPELQDKKWSDFFIEAIADIISGQDIYDSERILGNTPYISSSSQNNGISYFVSNTNKTFEANCLSVNRNGSVGYAFYHPYEGLFSNDCRKLRPKYKSKFVGLFLAHQITRQKNKYNYGYKMGTARLKRQKIMLPINHNNQPDYEYMEQYMINLEVMKRKQYLAFIEAQQE</sequence>
<dbReference type="InterPro" id="IPR044946">
    <property type="entry name" value="Restrct_endonuc_typeI_TRD_sf"/>
</dbReference>
<dbReference type="GO" id="GO:0003677">
    <property type="term" value="F:DNA binding"/>
    <property type="evidence" value="ECO:0007669"/>
    <property type="project" value="UniProtKB-KW"/>
</dbReference>
<dbReference type="InterPro" id="IPR000055">
    <property type="entry name" value="Restrct_endonuc_typeI_TRD"/>
</dbReference>
<gene>
    <name evidence="5" type="primary">bcgIB</name>
    <name evidence="5" type="ORF">GAK29_04340</name>
</gene>
<evidence type="ECO:0000313" key="5">
    <source>
        <dbReference type="EMBL" id="KAF1018146.1"/>
    </source>
</evidence>
<dbReference type="AlphaFoldDB" id="A0A833PBD7"/>
<dbReference type="Proteomes" id="UP000490535">
    <property type="component" value="Unassembled WGS sequence"/>
</dbReference>
<evidence type="ECO:0000259" key="4">
    <source>
        <dbReference type="Pfam" id="PF01420"/>
    </source>
</evidence>
<dbReference type="SUPFAM" id="SSF116734">
    <property type="entry name" value="DNA methylase specificity domain"/>
    <property type="match status" value="1"/>
</dbReference>
<keyword evidence="3" id="KW-0238">DNA-binding</keyword>
<dbReference type="EMBL" id="WNDP01000186">
    <property type="protein sequence ID" value="KAF1018146.1"/>
    <property type="molecule type" value="Genomic_DNA"/>
</dbReference>
<keyword evidence="2" id="KW-0680">Restriction system</keyword>
<evidence type="ECO:0000256" key="3">
    <source>
        <dbReference type="ARBA" id="ARBA00023125"/>
    </source>
</evidence>
<name>A0A833PBD7_ACIBZ</name>
<evidence type="ECO:0000313" key="6">
    <source>
        <dbReference type="Proteomes" id="UP000490535"/>
    </source>
</evidence>
<evidence type="ECO:0000256" key="1">
    <source>
        <dbReference type="ARBA" id="ARBA00010923"/>
    </source>
</evidence>
<proteinExistence type="inferred from homology"/>
<evidence type="ECO:0000256" key="2">
    <source>
        <dbReference type="ARBA" id="ARBA00022747"/>
    </source>
</evidence>